<comment type="similarity">
    <text evidence="1">Belongs to the peptidase C14B family.</text>
</comment>
<evidence type="ECO:0000259" key="2">
    <source>
        <dbReference type="Pfam" id="PF00656"/>
    </source>
</evidence>
<dbReference type="GO" id="GO:0006508">
    <property type="term" value="P:proteolysis"/>
    <property type="evidence" value="ECO:0007669"/>
    <property type="project" value="InterPro"/>
</dbReference>
<dbReference type="AlphaFoldDB" id="A0AAD9L610"/>
<dbReference type="Gene3D" id="3.40.50.12660">
    <property type="match status" value="2"/>
</dbReference>
<dbReference type="InterPro" id="IPR050452">
    <property type="entry name" value="Metacaspase"/>
</dbReference>
<feature type="domain" description="Peptidase C14 caspase" evidence="2">
    <location>
        <begin position="73"/>
        <end position="355"/>
    </location>
</feature>
<name>A0AAD9L610_PAPLA</name>
<protein>
    <submittedName>
        <fullName evidence="3">Caspase domain-containing protein</fullName>
    </submittedName>
</protein>
<dbReference type="InterPro" id="IPR011600">
    <property type="entry name" value="Pept_C14_caspase"/>
</dbReference>
<evidence type="ECO:0000256" key="1">
    <source>
        <dbReference type="ARBA" id="ARBA00009005"/>
    </source>
</evidence>
<dbReference type="Pfam" id="PF00656">
    <property type="entry name" value="Peptidase_C14"/>
    <property type="match status" value="1"/>
</dbReference>
<organism evidence="3 4">
    <name type="scientific">Papiliotrema laurentii</name>
    <name type="common">Cryptococcus laurentii</name>
    <dbReference type="NCBI Taxonomy" id="5418"/>
    <lineage>
        <taxon>Eukaryota</taxon>
        <taxon>Fungi</taxon>
        <taxon>Dikarya</taxon>
        <taxon>Basidiomycota</taxon>
        <taxon>Agaricomycotina</taxon>
        <taxon>Tremellomycetes</taxon>
        <taxon>Tremellales</taxon>
        <taxon>Rhynchogastremaceae</taxon>
        <taxon>Papiliotrema</taxon>
    </lineage>
</organism>
<dbReference type="GO" id="GO:0005737">
    <property type="term" value="C:cytoplasm"/>
    <property type="evidence" value="ECO:0007669"/>
    <property type="project" value="TreeGrafter"/>
</dbReference>
<keyword evidence="4" id="KW-1185">Reference proteome</keyword>
<gene>
    <name evidence="3" type="ORF">DB88DRAFT_486085</name>
</gene>
<dbReference type="EMBL" id="JAODAN010000004">
    <property type="protein sequence ID" value="KAK1924593.1"/>
    <property type="molecule type" value="Genomic_DNA"/>
</dbReference>
<proteinExistence type="inferred from homology"/>
<accession>A0AAD9L610</accession>
<comment type="caution">
    <text evidence="3">The sequence shown here is derived from an EMBL/GenBank/DDBJ whole genome shotgun (WGS) entry which is preliminary data.</text>
</comment>
<dbReference type="PANTHER" id="PTHR48104">
    <property type="entry name" value="METACASPASE-4"/>
    <property type="match status" value="1"/>
</dbReference>
<dbReference type="Proteomes" id="UP001182556">
    <property type="component" value="Unassembled WGS sequence"/>
</dbReference>
<sequence length="364" mass="40316">MNAPTTAPAPITEYLQGNAGSIPAEGILQDFAAVLKPTDGEHIVQKFGPKLLIEETDKVAQGFFEYSRCCGNRKALLVGINYIGTDNELRGCINDARNMQKFIIDRFGFSNDNIVLLTDDTKDPGLKPTKANIVKYMQWLVKDAKKDDALFFHYSGHGTQVRDRVLDEPDKKDEAICPLDFPEVGMFIDDDSTHEQLVKPLPAGCRLTAVFDSCNSGSVMDIPYVYQPDKKDPIKEPKILHVQHGVLHSLLQPLGQLVQGLDKTEHKIFDPARSMQIMSHAGASPADVVCWSGCLDTQTSADTFENGQNVGALSWAFITSLTKDPTQTYMELLVSIRALLKQKYTQIVQLSSCHPIDTNLEFVA</sequence>
<evidence type="ECO:0000313" key="4">
    <source>
        <dbReference type="Proteomes" id="UP001182556"/>
    </source>
</evidence>
<dbReference type="GO" id="GO:0004197">
    <property type="term" value="F:cysteine-type endopeptidase activity"/>
    <property type="evidence" value="ECO:0007669"/>
    <property type="project" value="InterPro"/>
</dbReference>
<evidence type="ECO:0000313" key="3">
    <source>
        <dbReference type="EMBL" id="KAK1924593.1"/>
    </source>
</evidence>
<dbReference type="PANTHER" id="PTHR48104:SF30">
    <property type="entry name" value="METACASPASE-1"/>
    <property type="match status" value="1"/>
</dbReference>
<reference evidence="3" key="1">
    <citation type="submission" date="2023-02" db="EMBL/GenBank/DDBJ databases">
        <title>Identification and recombinant expression of a fungal hydrolase from Papiliotrema laurentii that hydrolyzes apple cutin and clears colloidal polyester polyurethane.</title>
        <authorList>
            <consortium name="DOE Joint Genome Institute"/>
            <person name="Roman V.A."/>
            <person name="Bojanowski C."/>
            <person name="Crable B.R."/>
            <person name="Wagner D.N."/>
            <person name="Hung C.S."/>
            <person name="Nadeau L.J."/>
            <person name="Schratz L."/>
            <person name="Haridas S."/>
            <person name="Pangilinan J."/>
            <person name="Lipzen A."/>
            <person name="Na H."/>
            <person name="Yan M."/>
            <person name="Ng V."/>
            <person name="Grigoriev I.V."/>
            <person name="Spatafora J.W."/>
            <person name="Barlow D."/>
            <person name="Biffinger J."/>
            <person name="Kelley-Loughnane N."/>
            <person name="Varaljay V.A."/>
            <person name="Crookes-Goodson W.J."/>
        </authorList>
    </citation>
    <scope>NUCLEOTIDE SEQUENCE</scope>
    <source>
        <strain evidence="3">5307AH</strain>
    </source>
</reference>